<evidence type="ECO:0000259" key="9">
    <source>
        <dbReference type="PROSITE" id="PS51007"/>
    </source>
</evidence>
<dbReference type="RefSeq" id="WP_254092144.1">
    <property type="nucleotide sequence ID" value="NZ_JAHESC010000032.1"/>
</dbReference>
<evidence type="ECO:0000256" key="5">
    <source>
        <dbReference type="ARBA" id="ARBA00023004"/>
    </source>
</evidence>
<feature type="binding site" description="covalent" evidence="6">
    <location>
        <position position="66"/>
    </location>
    <ligand>
        <name>heme c</name>
        <dbReference type="ChEBI" id="CHEBI:61717"/>
    </ligand>
</feature>
<accession>A0AAP2DBJ5</accession>
<evidence type="ECO:0000313" key="11">
    <source>
        <dbReference type="Proteomes" id="UP001319180"/>
    </source>
</evidence>
<keyword evidence="11" id="KW-1185">Reference proteome</keyword>
<dbReference type="Pfam" id="PF00034">
    <property type="entry name" value="Cytochrom_C"/>
    <property type="match status" value="1"/>
</dbReference>
<dbReference type="Proteomes" id="UP001319180">
    <property type="component" value="Unassembled WGS sequence"/>
</dbReference>
<protein>
    <submittedName>
        <fullName evidence="10">C-type cytochrome</fullName>
    </submittedName>
</protein>
<feature type="binding site" description="covalent" evidence="6">
    <location>
        <position position="70"/>
    </location>
    <ligand>
        <name>heme c</name>
        <dbReference type="ChEBI" id="CHEBI:61717"/>
    </ligand>
</feature>
<dbReference type="GO" id="GO:0020037">
    <property type="term" value="F:heme binding"/>
    <property type="evidence" value="ECO:0007669"/>
    <property type="project" value="InterPro"/>
</dbReference>
<feature type="region of interest" description="Disordered" evidence="7">
    <location>
        <begin position="22"/>
        <end position="42"/>
    </location>
</feature>
<feature type="binding site" description="covalent" evidence="6">
    <location>
        <position position="115"/>
    </location>
    <ligand>
        <name>heme c</name>
        <dbReference type="ChEBI" id="CHEBI:61717"/>
    </ligand>
</feature>
<keyword evidence="1" id="KW-0813">Transport</keyword>
<dbReference type="PROSITE" id="PS51007">
    <property type="entry name" value="CYTC"/>
    <property type="match status" value="1"/>
</dbReference>
<evidence type="ECO:0000256" key="8">
    <source>
        <dbReference type="SAM" id="SignalP"/>
    </source>
</evidence>
<proteinExistence type="predicted"/>
<sequence>MKKLFVIMALAGVASFALTSCGGSKKEEEKKEEGDAYGDYETAEPKQASADDLIKEGQALVDNSDCKTCHHPTNKIIGPAHMEVAKKYEFTKANVTMLAGKIIAGGAGNWGEIPMTAHADLSQADAEKMAMYVLSLDGEKQKD</sequence>
<dbReference type="SUPFAM" id="SSF46626">
    <property type="entry name" value="Cytochrome c"/>
    <property type="match status" value="1"/>
</dbReference>
<dbReference type="InterPro" id="IPR002324">
    <property type="entry name" value="Cyt_c_ID"/>
</dbReference>
<evidence type="ECO:0000256" key="4">
    <source>
        <dbReference type="ARBA" id="ARBA00022982"/>
    </source>
</evidence>
<feature type="compositionally biased region" description="Basic and acidic residues" evidence="7">
    <location>
        <begin position="24"/>
        <end position="34"/>
    </location>
</feature>
<keyword evidence="5 6" id="KW-0408">Iron</keyword>
<keyword evidence="8" id="KW-0732">Signal</keyword>
<evidence type="ECO:0000256" key="1">
    <source>
        <dbReference type="ARBA" id="ARBA00022448"/>
    </source>
</evidence>
<dbReference type="GO" id="GO:0005506">
    <property type="term" value="F:iron ion binding"/>
    <property type="evidence" value="ECO:0007669"/>
    <property type="project" value="InterPro"/>
</dbReference>
<feature type="chain" id="PRO_5043003917" evidence="8">
    <location>
        <begin position="20"/>
        <end position="143"/>
    </location>
</feature>
<feature type="signal peptide" evidence="8">
    <location>
        <begin position="1"/>
        <end position="19"/>
    </location>
</feature>
<comment type="caution">
    <text evidence="10">The sequence shown here is derived from an EMBL/GenBank/DDBJ whole genome shotgun (WGS) entry which is preliminary data.</text>
</comment>
<evidence type="ECO:0000256" key="3">
    <source>
        <dbReference type="ARBA" id="ARBA00022723"/>
    </source>
</evidence>
<keyword evidence="3 6" id="KW-0479">Metal-binding</keyword>
<dbReference type="Gene3D" id="1.10.760.10">
    <property type="entry name" value="Cytochrome c-like domain"/>
    <property type="match status" value="1"/>
</dbReference>
<comment type="PTM">
    <text evidence="6">Binds 1 heme c group covalently per subunit.</text>
</comment>
<feature type="domain" description="Cytochrome c" evidence="9">
    <location>
        <begin position="52"/>
        <end position="137"/>
    </location>
</feature>
<evidence type="ECO:0000256" key="2">
    <source>
        <dbReference type="ARBA" id="ARBA00022617"/>
    </source>
</evidence>
<name>A0AAP2DBJ5_9BACT</name>
<organism evidence="10 11">
    <name type="scientific">Dawidia soli</name>
    <dbReference type="NCBI Taxonomy" id="2782352"/>
    <lineage>
        <taxon>Bacteria</taxon>
        <taxon>Pseudomonadati</taxon>
        <taxon>Bacteroidota</taxon>
        <taxon>Cytophagia</taxon>
        <taxon>Cytophagales</taxon>
        <taxon>Chryseotaleaceae</taxon>
        <taxon>Dawidia</taxon>
    </lineage>
</organism>
<keyword evidence="4" id="KW-0249">Electron transport</keyword>
<dbReference type="PRINTS" id="PR00606">
    <property type="entry name" value="CYTCHROMECID"/>
</dbReference>
<dbReference type="AlphaFoldDB" id="A0AAP2DBJ5"/>
<dbReference type="EMBL" id="JAHESC010000032">
    <property type="protein sequence ID" value="MBT1688918.1"/>
    <property type="molecule type" value="Genomic_DNA"/>
</dbReference>
<gene>
    <name evidence="10" type="ORF">KK078_20300</name>
</gene>
<evidence type="ECO:0000313" key="10">
    <source>
        <dbReference type="EMBL" id="MBT1688918.1"/>
    </source>
</evidence>
<dbReference type="InterPro" id="IPR036909">
    <property type="entry name" value="Cyt_c-like_dom_sf"/>
</dbReference>
<evidence type="ECO:0000256" key="6">
    <source>
        <dbReference type="PIRSR" id="PIRSR602324-1"/>
    </source>
</evidence>
<reference evidence="10 11" key="1">
    <citation type="submission" date="2021-05" db="EMBL/GenBank/DDBJ databases">
        <title>A Polyphasic approach of four new species of the genus Ohtaekwangia: Ohtaekwangia histidinii sp. nov., Ohtaekwangia cretensis sp. nov., Ohtaekwangia indiensis sp. nov., Ohtaekwangia reichenbachii sp. nov. from diverse environment.</title>
        <authorList>
            <person name="Octaviana S."/>
        </authorList>
    </citation>
    <scope>NUCLEOTIDE SEQUENCE [LARGE SCALE GENOMIC DNA]</scope>
    <source>
        <strain evidence="10 11">PWU37</strain>
    </source>
</reference>
<dbReference type="InterPro" id="IPR009056">
    <property type="entry name" value="Cyt_c-like_dom"/>
</dbReference>
<evidence type="ECO:0000256" key="7">
    <source>
        <dbReference type="SAM" id="MobiDB-lite"/>
    </source>
</evidence>
<dbReference type="PROSITE" id="PS51257">
    <property type="entry name" value="PROKAR_LIPOPROTEIN"/>
    <property type="match status" value="1"/>
</dbReference>
<keyword evidence="2 6" id="KW-0349">Heme</keyword>
<dbReference type="GO" id="GO:0009055">
    <property type="term" value="F:electron transfer activity"/>
    <property type="evidence" value="ECO:0007669"/>
    <property type="project" value="InterPro"/>
</dbReference>